<dbReference type="Proteomes" id="UP001155182">
    <property type="component" value="Unassembled WGS sequence"/>
</dbReference>
<dbReference type="AlphaFoldDB" id="A0A9X2JBL1"/>
<evidence type="ECO:0000313" key="1">
    <source>
        <dbReference type="EMBL" id="MCO4291564.1"/>
    </source>
</evidence>
<sequence length="77" mass="8593">MNPGSKPGRGCLGKPPHISYKPADWFPDQEQPSSEPRSVTTKAVLMVWFTVWKCKYVVAQVVIQVVTPITLSSYTID</sequence>
<dbReference type="RefSeq" id="WP_252585800.1">
    <property type="nucleotide sequence ID" value="NZ_JAMWYS010000006.1"/>
</dbReference>
<proteinExistence type="predicted"/>
<accession>A0A9X2JBL1</accession>
<dbReference type="EMBL" id="JAMWYS010000006">
    <property type="protein sequence ID" value="MCO4291564.1"/>
    <property type="molecule type" value="Genomic_DNA"/>
</dbReference>
<gene>
    <name evidence="1" type="ORF">NF867_01635</name>
</gene>
<keyword evidence="2" id="KW-1185">Reference proteome</keyword>
<reference evidence="1" key="1">
    <citation type="submission" date="2022-06" db="EMBL/GenBank/DDBJ databases">
        <title>Solitalea sp. MAHUQ-68 isolated from rhizospheric soil.</title>
        <authorList>
            <person name="Huq M.A."/>
        </authorList>
    </citation>
    <scope>NUCLEOTIDE SEQUENCE</scope>
    <source>
        <strain evidence="1">MAHUQ-68</strain>
    </source>
</reference>
<evidence type="ECO:0000313" key="2">
    <source>
        <dbReference type="Proteomes" id="UP001155182"/>
    </source>
</evidence>
<protein>
    <submittedName>
        <fullName evidence="1">Uncharacterized protein</fullName>
    </submittedName>
</protein>
<name>A0A9X2JBL1_9SPHI</name>
<organism evidence="1 2">
    <name type="scientific">Solitalea agri</name>
    <dbReference type="NCBI Taxonomy" id="2953739"/>
    <lineage>
        <taxon>Bacteria</taxon>
        <taxon>Pseudomonadati</taxon>
        <taxon>Bacteroidota</taxon>
        <taxon>Sphingobacteriia</taxon>
        <taxon>Sphingobacteriales</taxon>
        <taxon>Sphingobacteriaceae</taxon>
        <taxon>Solitalea</taxon>
    </lineage>
</organism>
<comment type="caution">
    <text evidence="1">The sequence shown here is derived from an EMBL/GenBank/DDBJ whole genome shotgun (WGS) entry which is preliminary data.</text>
</comment>